<evidence type="ECO:0000256" key="2">
    <source>
        <dbReference type="ARBA" id="ARBA00023043"/>
    </source>
</evidence>
<proteinExistence type="predicted"/>
<dbReference type="eggNOG" id="KOG0504">
    <property type="taxonomic scope" value="Eukaryota"/>
</dbReference>
<dbReference type="PANTHER" id="PTHR24171">
    <property type="entry name" value="ANKYRIN REPEAT DOMAIN-CONTAINING PROTEIN 39-RELATED"/>
    <property type="match status" value="1"/>
</dbReference>
<dbReference type="KEGG" id="ehx:EMIHUDRAFT_198231"/>
<dbReference type="STRING" id="2903.R1BIK9"/>
<dbReference type="GeneID" id="17255770"/>
<keyword evidence="2" id="KW-0040">ANK repeat</keyword>
<dbReference type="SUPFAM" id="SSF48403">
    <property type="entry name" value="Ankyrin repeat"/>
    <property type="match status" value="1"/>
</dbReference>
<dbReference type="SMART" id="SM00248">
    <property type="entry name" value="ANK"/>
    <property type="match status" value="4"/>
</dbReference>
<protein>
    <recommendedName>
        <fullName evidence="5">Ankyrin repeat protein</fullName>
    </recommendedName>
</protein>
<sequence>MPLRPIGGIGACAVGDLAKARGLAADAEWLPAHAADKHGSTALMWASGGGHLPVVRWLCEEVGVAVDAANKDRRTALQWACKTGQCEVAAYLLDVAGADPTLRMKDGSSAFDWAVLSGDVPSMELLASHPRVDIAALNKFGCAAVQWAAAAGSVATLRWLQSKRLSLGHVNDANHGAVVKAAWKGHREALEWLLLAADGPQLVEQLDLLDLEGRTVADLARQNGQGHVATWLDGLIRERSGGAKGVGTS</sequence>
<evidence type="ECO:0000313" key="4">
    <source>
        <dbReference type="Proteomes" id="UP000013827"/>
    </source>
</evidence>
<dbReference type="AlphaFoldDB" id="A0A0D3IEG3"/>
<evidence type="ECO:0000256" key="1">
    <source>
        <dbReference type="ARBA" id="ARBA00022737"/>
    </source>
</evidence>
<dbReference type="InterPro" id="IPR036770">
    <property type="entry name" value="Ankyrin_rpt-contain_sf"/>
</dbReference>
<dbReference type="Gene3D" id="1.25.40.20">
    <property type="entry name" value="Ankyrin repeat-containing domain"/>
    <property type="match status" value="2"/>
</dbReference>
<dbReference type="InterPro" id="IPR002110">
    <property type="entry name" value="Ankyrin_rpt"/>
</dbReference>
<keyword evidence="1" id="KW-0677">Repeat</keyword>
<reference evidence="3" key="2">
    <citation type="submission" date="2024-10" db="UniProtKB">
        <authorList>
            <consortium name="EnsemblProtists"/>
        </authorList>
    </citation>
    <scope>IDENTIFICATION</scope>
</reference>
<dbReference type="HOGENOM" id="CLU_1117449_0_0_1"/>
<reference evidence="4" key="1">
    <citation type="journal article" date="2013" name="Nature">
        <title>Pan genome of the phytoplankton Emiliania underpins its global distribution.</title>
        <authorList>
            <person name="Read B.A."/>
            <person name="Kegel J."/>
            <person name="Klute M.J."/>
            <person name="Kuo A."/>
            <person name="Lefebvre S.C."/>
            <person name="Maumus F."/>
            <person name="Mayer C."/>
            <person name="Miller J."/>
            <person name="Monier A."/>
            <person name="Salamov A."/>
            <person name="Young J."/>
            <person name="Aguilar M."/>
            <person name="Claverie J.M."/>
            <person name="Frickenhaus S."/>
            <person name="Gonzalez K."/>
            <person name="Herman E.K."/>
            <person name="Lin Y.C."/>
            <person name="Napier J."/>
            <person name="Ogata H."/>
            <person name="Sarno A.F."/>
            <person name="Shmutz J."/>
            <person name="Schroeder D."/>
            <person name="de Vargas C."/>
            <person name="Verret F."/>
            <person name="von Dassow P."/>
            <person name="Valentin K."/>
            <person name="Van de Peer Y."/>
            <person name="Wheeler G."/>
            <person name="Dacks J.B."/>
            <person name="Delwiche C.F."/>
            <person name="Dyhrman S.T."/>
            <person name="Glockner G."/>
            <person name="John U."/>
            <person name="Richards T."/>
            <person name="Worden A.Z."/>
            <person name="Zhang X."/>
            <person name="Grigoriev I.V."/>
            <person name="Allen A.E."/>
            <person name="Bidle K."/>
            <person name="Borodovsky M."/>
            <person name="Bowler C."/>
            <person name="Brownlee C."/>
            <person name="Cock J.M."/>
            <person name="Elias M."/>
            <person name="Gladyshev V.N."/>
            <person name="Groth M."/>
            <person name="Guda C."/>
            <person name="Hadaegh A."/>
            <person name="Iglesias-Rodriguez M.D."/>
            <person name="Jenkins J."/>
            <person name="Jones B.M."/>
            <person name="Lawson T."/>
            <person name="Leese F."/>
            <person name="Lindquist E."/>
            <person name="Lobanov A."/>
            <person name="Lomsadze A."/>
            <person name="Malik S.B."/>
            <person name="Marsh M.E."/>
            <person name="Mackinder L."/>
            <person name="Mock T."/>
            <person name="Mueller-Roeber B."/>
            <person name="Pagarete A."/>
            <person name="Parker M."/>
            <person name="Probert I."/>
            <person name="Quesneville H."/>
            <person name="Raines C."/>
            <person name="Rensing S.A."/>
            <person name="Riano-Pachon D.M."/>
            <person name="Richier S."/>
            <person name="Rokitta S."/>
            <person name="Shiraiwa Y."/>
            <person name="Soanes D.M."/>
            <person name="van der Giezen M."/>
            <person name="Wahlund T.M."/>
            <person name="Williams B."/>
            <person name="Wilson W."/>
            <person name="Wolfe G."/>
            <person name="Wurch L.L."/>
        </authorList>
    </citation>
    <scope>NUCLEOTIDE SEQUENCE</scope>
</reference>
<dbReference type="PaxDb" id="2903-EOD09648"/>
<dbReference type="Pfam" id="PF13637">
    <property type="entry name" value="Ank_4"/>
    <property type="match status" value="1"/>
</dbReference>
<organism evidence="3 4">
    <name type="scientific">Emiliania huxleyi (strain CCMP1516)</name>
    <dbReference type="NCBI Taxonomy" id="280463"/>
    <lineage>
        <taxon>Eukaryota</taxon>
        <taxon>Haptista</taxon>
        <taxon>Haptophyta</taxon>
        <taxon>Prymnesiophyceae</taxon>
        <taxon>Isochrysidales</taxon>
        <taxon>Noelaerhabdaceae</taxon>
        <taxon>Emiliania</taxon>
    </lineage>
</organism>
<accession>A0A0D3IEG3</accession>
<dbReference type="EnsemblProtists" id="EOD09648">
    <property type="protein sequence ID" value="EOD09648"/>
    <property type="gene ID" value="EMIHUDRAFT_198231"/>
</dbReference>
<dbReference type="PANTHER" id="PTHR24171:SF9">
    <property type="entry name" value="ANKYRIN REPEAT DOMAIN-CONTAINING PROTEIN 39"/>
    <property type="match status" value="1"/>
</dbReference>
<name>A0A0D3IEG3_EMIH1</name>
<evidence type="ECO:0008006" key="5">
    <source>
        <dbReference type="Google" id="ProtNLM"/>
    </source>
</evidence>
<evidence type="ECO:0000313" key="3">
    <source>
        <dbReference type="EnsemblProtists" id="EOD09648"/>
    </source>
</evidence>
<dbReference type="Proteomes" id="UP000013827">
    <property type="component" value="Unassembled WGS sequence"/>
</dbReference>
<dbReference type="RefSeq" id="XP_005762077.1">
    <property type="nucleotide sequence ID" value="XM_005762020.1"/>
</dbReference>
<keyword evidence="4" id="KW-1185">Reference proteome</keyword>
<dbReference type="Pfam" id="PF12796">
    <property type="entry name" value="Ank_2"/>
    <property type="match status" value="1"/>
</dbReference>